<feature type="region of interest" description="Disordered" evidence="1">
    <location>
        <begin position="1"/>
        <end position="32"/>
    </location>
</feature>
<organism evidence="2 3">
    <name type="scientific">Halobacillus litoralis</name>
    <dbReference type="NCBI Taxonomy" id="45668"/>
    <lineage>
        <taxon>Bacteria</taxon>
        <taxon>Bacillati</taxon>
        <taxon>Bacillota</taxon>
        <taxon>Bacilli</taxon>
        <taxon>Bacillales</taxon>
        <taxon>Bacillaceae</taxon>
        <taxon>Halobacillus</taxon>
    </lineage>
</organism>
<feature type="compositionally biased region" description="Basic and acidic residues" evidence="1">
    <location>
        <begin position="1"/>
        <end position="21"/>
    </location>
</feature>
<dbReference type="RefSeq" id="WP_160839973.1">
    <property type="nucleotide sequence ID" value="NZ_WMET01000013.1"/>
</dbReference>
<accession>A0A845DYD8</accession>
<evidence type="ECO:0000313" key="3">
    <source>
        <dbReference type="Proteomes" id="UP000460949"/>
    </source>
</evidence>
<name>A0A845DYD8_9BACI</name>
<dbReference type="Proteomes" id="UP000460949">
    <property type="component" value="Unassembled WGS sequence"/>
</dbReference>
<protein>
    <submittedName>
        <fullName evidence="2">Uncharacterized protein</fullName>
    </submittedName>
</protein>
<comment type="caution">
    <text evidence="2">The sequence shown here is derived from an EMBL/GenBank/DDBJ whole genome shotgun (WGS) entry which is preliminary data.</text>
</comment>
<proteinExistence type="predicted"/>
<sequence>MTNKGFKDIFGDNDNKPKKENPFTNQKAQKQQYKSVRIYPEDFKEYRRLAFHQEKTIVEVISESLKLYKQKYEGESEETDK</sequence>
<dbReference type="AlphaFoldDB" id="A0A845DYD8"/>
<feature type="compositionally biased region" description="Polar residues" evidence="1">
    <location>
        <begin position="22"/>
        <end position="32"/>
    </location>
</feature>
<dbReference type="EMBL" id="WMET01000013">
    <property type="protein sequence ID" value="MYL22058.1"/>
    <property type="molecule type" value="Genomic_DNA"/>
</dbReference>
<gene>
    <name evidence="2" type="ORF">GLW04_19470</name>
</gene>
<evidence type="ECO:0000313" key="2">
    <source>
        <dbReference type="EMBL" id="MYL22058.1"/>
    </source>
</evidence>
<reference evidence="2 3" key="1">
    <citation type="submission" date="2019-11" db="EMBL/GenBank/DDBJ databases">
        <title>Genome sequences of 17 halophilic strains isolated from different environments.</title>
        <authorList>
            <person name="Furrow R.E."/>
        </authorList>
    </citation>
    <scope>NUCLEOTIDE SEQUENCE [LARGE SCALE GENOMIC DNA]</scope>
    <source>
        <strain evidence="2 3">22511_23_Filter</strain>
    </source>
</reference>
<evidence type="ECO:0000256" key="1">
    <source>
        <dbReference type="SAM" id="MobiDB-lite"/>
    </source>
</evidence>